<dbReference type="InterPro" id="IPR013118">
    <property type="entry name" value="Mannitol_DH_C"/>
</dbReference>
<dbReference type="RefSeq" id="WP_211597335.1">
    <property type="nucleotide sequence ID" value="NZ_JAGRQI010000004.1"/>
</dbReference>
<dbReference type="AlphaFoldDB" id="A0AAW8CNY2"/>
<evidence type="ECO:0000256" key="1">
    <source>
        <dbReference type="ARBA" id="ARBA00023002"/>
    </source>
</evidence>
<dbReference type="InterPro" id="IPR050988">
    <property type="entry name" value="Mannitol_DH/Oxidoreductase"/>
</dbReference>
<dbReference type="InterPro" id="IPR008927">
    <property type="entry name" value="6-PGluconate_DH-like_C_sf"/>
</dbReference>
<dbReference type="PROSITE" id="PS00974">
    <property type="entry name" value="MANNITOL_DHGENASE"/>
    <property type="match status" value="1"/>
</dbReference>
<feature type="domain" description="Mannitol dehydrogenase C-terminal" evidence="4">
    <location>
        <begin position="266"/>
        <end position="458"/>
    </location>
</feature>
<sequence>MNSNTKKARILHLGFGAFHRAHQLVYTNETNQNTNEPWYFYEVNLRTGIPVIKQLKEQNFKFHVLEKSSTQSELKEIDIIADAFHPEISTIDTIIEKIAEPQIAIVSLTVTEKGYCIDPVTGKLDLNNTAILHDLQNPTKPTTAIGYIVQGLALRKARGLNGFSVMSCDNLMENGHIAKNAVLGFAEQLDPELAQWIDKNVSFPCTMVDRIVPAVTSETLSEIETKLGYSDPCAIGCEAFRQWVIEDNFIAGRPQWELADAELVTDVKPFEQMKLRMLNGSHSFLAYLGYLAGYEHISDCMQDPNYQKAALKLMLDEQATTLNMPASIDLTQYANSLIERYENNNIKHRTWQIAMDGSQKLPPRMLESIQYHLEKGSNFYLLALGVAGWLRYMSGVDEQGEVIDVRDPMKDQTQQIYAKSGLNLTAIDELLKLDNIFPTQLVANKSFVEAVKQAYQSLLDLGAKQSVAIYLQK</sequence>
<dbReference type="Gene3D" id="3.40.50.720">
    <property type="entry name" value="NAD(P)-binding Rossmann-like Domain"/>
    <property type="match status" value="1"/>
</dbReference>
<dbReference type="NCBIfam" id="NF011611">
    <property type="entry name" value="PRK15037.1"/>
    <property type="match status" value="1"/>
</dbReference>
<dbReference type="PANTHER" id="PTHR43362:SF1">
    <property type="entry name" value="MANNITOL DEHYDROGENASE 2-RELATED"/>
    <property type="match status" value="1"/>
</dbReference>
<dbReference type="SUPFAM" id="SSF51735">
    <property type="entry name" value="NAD(P)-binding Rossmann-fold domains"/>
    <property type="match status" value="1"/>
</dbReference>
<dbReference type="Pfam" id="PF01232">
    <property type="entry name" value="Mannitol_dh"/>
    <property type="match status" value="1"/>
</dbReference>
<comment type="caution">
    <text evidence="5">The sequence shown here is derived from an EMBL/GenBank/DDBJ whole genome shotgun (WGS) entry which is preliminary data.</text>
</comment>
<dbReference type="Pfam" id="PF08125">
    <property type="entry name" value="Mannitol_dh_C"/>
    <property type="match status" value="1"/>
</dbReference>
<dbReference type="InterPro" id="IPR000669">
    <property type="entry name" value="Mannitol_DH"/>
</dbReference>
<dbReference type="InterPro" id="IPR036291">
    <property type="entry name" value="NAD(P)-bd_dom_sf"/>
</dbReference>
<dbReference type="PANTHER" id="PTHR43362">
    <property type="entry name" value="MANNITOL DEHYDROGENASE DSF1-RELATED"/>
    <property type="match status" value="1"/>
</dbReference>
<accession>A0AAW8CNY2</accession>
<dbReference type="GO" id="GO:0019594">
    <property type="term" value="P:mannitol metabolic process"/>
    <property type="evidence" value="ECO:0007669"/>
    <property type="project" value="InterPro"/>
</dbReference>
<name>A0AAW8CNY2_9PAST</name>
<proteinExistence type="predicted"/>
<reference evidence="5" key="1">
    <citation type="journal article" date="2023" name="Front. Microbiol.">
        <title>Phylogeography and host specificity of Pasteurellaceae pathogenic to sea-farmed fish in the north-east Atlantic.</title>
        <authorList>
            <person name="Gulla S."/>
            <person name="Colquhoun D.J."/>
            <person name="Olsen A.B."/>
            <person name="Spilsberg B."/>
            <person name="Lagesen K."/>
            <person name="Aakesson C.P."/>
            <person name="Strom S."/>
            <person name="Manji F."/>
            <person name="Birkbeck T.H."/>
            <person name="Nilsen H.K."/>
        </authorList>
    </citation>
    <scope>NUCLEOTIDE SEQUENCE</scope>
    <source>
        <strain evidence="5">VIB1234</strain>
    </source>
</reference>
<dbReference type="GO" id="GO:0008866">
    <property type="term" value="F:fructuronate reductase activity"/>
    <property type="evidence" value="ECO:0007669"/>
    <property type="project" value="UniProtKB-EC"/>
</dbReference>
<evidence type="ECO:0000313" key="5">
    <source>
        <dbReference type="EMBL" id="MDP8186719.1"/>
    </source>
</evidence>
<dbReference type="PRINTS" id="PR00084">
    <property type="entry name" value="MTLDHDRGNASE"/>
</dbReference>
<evidence type="ECO:0000259" key="3">
    <source>
        <dbReference type="Pfam" id="PF01232"/>
    </source>
</evidence>
<keyword evidence="2" id="KW-0520">NAD</keyword>
<dbReference type="Gene3D" id="1.10.1040.10">
    <property type="entry name" value="N-(1-d-carboxylethyl)-l-norvaline Dehydrogenase, domain 2"/>
    <property type="match status" value="1"/>
</dbReference>
<dbReference type="InterPro" id="IPR023027">
    <property type="entry name" value="Mannitol_DH_CS"/>
</dbReference>
<keyword evidence="1 5" id="KW-0560">Oxidoreductase</keyword>
<dbReference type="InterPro" id="IPR013328">
    <property type="entry name" value="6PGD_dom2"/>
</dbReference>
<gene>
    <name evidence="5" type="ORF">QJU78_02845</name>
</gene>
<feature type="domain" description="Mannitol dehydrogenase N-terminal" evidence="3">
    <location>
        <begin position="9"/>
        <end position="257"/>
    </location>
</feature>
<protein>
    <submittedName>
        <fullName evidence="5">Fructuronate reductase</fullName>
        <ecNumber evidence="5">1.1.1.57</ecNumber>
    </submittedName>
</protein>
<dbReference type="InterPro" id="IPR013131">
    <property type="entry name" value="Mannitol_DH_N"/>
</dbReference>
<dbReference type="Proteomes" id="UP001230466">
    <property type="component" value="Unassembled WGS sequence"/>
</dbReference>
<evidence type="ECO:0000313" key="6">
    <source>
        <dbReference type="Proteomes" id="UP001230466"/>
    </source>
</evidence>
<dbReference type="SUPFAM" id="SSF48179">
    <property type="entry name" value="6-phosphogluconate dehydrogenase C-terminal domain-like"/>
    <property type="match status" value="1"/>
</dbReference>
<dbReference type="EC" id="1.1.1.57" evidence="5"/>
<evidence type="ECO:0000256" key="2">
    <source>
        <dbReference type="ARBA" id="ARBA00023027"/>
    </source>
</evidence>
<dbReference type="EMBL" id="JASAYJ010000004">
    <property type="protein sequence ID" value="MDP8186719.1"/>
    <property type="molecule type" value="Genomic_DNA"/>
</dbReference>
<evidence type="ECO:0000259" key="4">
    <source>
        <dbReference type="Pfam" id="PF08125"/>
    </source>
</evidence>
<organism evidence="5 6">
    <name type="scientific">Pasteurella atlantica</name>
    <dbReference type="NCBI Taxonomy" id="2827233"/>
    <lineage>
        <taxon>Bacteria</taxon>
        <taxon>Pseudomonadati</taxon>
        <taxon>Pseudomonadota</taxon>
        <taxon>Gammaproteobacteria</taxon>
        <taxon>Pasteurellales</taxon>
        <taxon>Pasteurellaceae</taxon>
        <taxon>Pasteurella</taxon>
    </lineage>
</organism>